<name>A0A4Q5M2H3_9BACT</name>
<feature type="signal peptide" evidence="2">
    <location>
        <begin position="1"/>
        <end position="18"/>
    </location>
</feature>
<dbReference type="AlphaFoldDB" id="A0A4Q5M2H3"/>
<dbReference type="SUPFAM" id="SSF55298">
    <property type="entry name" value="YjgF-like"/>
    <property type="match status" value="1"/>
</dbReference>
<proteinExistence type="inferred from homology"/>
<dbReference type="Proteomes" id="UP000293162">
    <property type="component" value="Unassembled WGS sequence"/>
</dbReference>
<protein>
    <submittedName>
        <fullName evidence="3">RidA family protein</fullName>
    </submittedName>
</protein>
<dbReference type="InterPro" id="IPR006175">
    <property type="entry name" value="YjgF/YER057c/UK114"/>
</dbReference>
<keyword evidence="4" id="KW-1185">Reference proteome</keyword>
<dbReference type="GO" id="GO:0019239">
    <property type="term" value="F:deaminase activity"/>
    <property type="evidence" value="ECO:0007669"/>
    <property type="project" value="TreeGrafter"/>
</dbReference>
<evidence type="ECO:0000256" key="2">
    <source>
        <dbReference type="SAM" id="SignalP"/>
    </source>
</evidence>
<evidence type="ECO:0000313" key="3">
    <source>
        <dbReference type="EMBL" id="RYU96478.1"/>
    </source>
</evidence>
<comment type="similarity">
    <text evidence="1">Belongs to the RutC family.</text>
</comment>
<organism evidence="3 4">
    <name type="scientific">Emticicia agri</name>
    <dbReference type="NCBI Taxonomy" id="2492393"/>
    <lineage>
        <taxon>Bacteria</taxon>
        <taxon>Pseudomonadati</taxon>
        <taxon>Bacteroidota</taxon>
        <taxon>Cytophagia</taxon>
        <taxon>Cytophagales</taxon>
        <taxon>Leadbetterellaceae</taxon>
        <taxon>Emticicia</taxon>
    </lineage>
</organism>
<dbReference type="EMBL" id="SEWF01000007">
    <property type="protein sequence ID" value="RYU96478.1"/>
    <property type="molecule type" value="Genomic_DNA"/>
</dbReference>
<dbReference type="OrthoDB" id="9803101at2"/>
<sequence length="153" mass="16975">MKLILIFILLTFSFDTFSQSPLKLVNPNSVSTPKGYSHTAQIDLGNATMILIAGQVPLDKQGNLVGKDDFTGQTEQVFTNIKNIIEEAGGNMNHLAKITIFIRDVSKIQVVRDVRDRFVNTQNPPASTLVEVSKLYRDDVMIEIEATAVIPKK</sequence>
<dbReference type="InterPro" id="IPR035959">
    <property type="entry name" value="RutC-like_sf"/>
</dbReference>
<dbReference type="CDD" id="cd00448">
    <property type="entry name" value="YjgF_YER057c_UK114_family"/>
    <property type="match status" value="1"/>
</dbReference>
<gene>
    <name evidence="3" type="ORF">EWM59_06595</name>
</gene>
<comment type="caution">
    <text evidence="3">The sequence shown here is derived from an EMBL/GenBank/DDBJ whole genome shotgun (WGS) entry which is preliminary data.</text>
</comment>
<dbReference type="RefSeq" id="WP_130020153.1">
    <property type="nucleotide sequence ID" value="NZ_SEWF01000007.1"/>
</dbReference>
<evidence type="ECO:0000256" key="1">
    <source>
        <dbReference type="ARBA" id="ARBA00010552"/>
    </source>
</evidence>
<feature type="chain" id="PRO_5020823113" evidence="2">
    <location>
        <begin position="19"/>
        <end position="153"/>
    </location>
</feature>
<dbReference type="Gene3D" id="3.30.1330.40">
    <property type="entry name" value="RutC-like"/>
    <property type="match status" value="1"/>
</dbReference>
<reference evidence="3 4" key="1">
    <citation type="submission" date="2019-02" db="EMBL/GenBank/DDBJ databases">
        <title>Bacterial novel species Emticicia sp. 17J42-9 isolated from soil.</title>
        <authorList>
            <person name="Jung H.-Y."/>
        </authorList>
    </citation>
    <scope>NUCLEOTIDE SEQUENCE [LARGE SCALE GENOMIC DNA]</scope>
    <source>
        <strain evidence="3 4">17J42-9</strain>
    </source>
</reference>
<dbReference type="PANTHER" id="PTHR11803:SF58">
    <property type="entry name" value="PROTEIN HMF1-RELATED"/>
    <property type="match status" value="1"/>
</dbReference>
<keyword evidence="2" id="KW-0732">Signal</keyword>
<dbReference type="Pfam" id="PF01042">
    <property type="entry name" value="Ribonuc_L-PSP"/>
    <property type="match status" value="1"/>
</dbReference>
<dbReference type="GO" id="GO:0005829">
    <property type="term" value="C:cytosol"/>
    <property type="evidence" value="ECO:0007669"/>
    <property type="project" value="TreeGrafter"/>
</dbReference>
<dbReference type="PANTHER" id="PTHR11803">
    <property type="entry name" value="2-IMINOBUTANOATE/2-IMINOPROPANOATE DEAMINASE RIDA"/>
    <property type="match status" value="1"/>
</dbReference>
<accession>A0A4Q5M2H3</accession>
<evidence type="ECO:0000313" key="4">
    <source>
        <dbReference type="Proteomes" id="UP000293162"/>
    </source>
</evidence>